<name>A0A0F2TEV9_STRR3</name>
<dbReference type="EMBL" id="JZKH01000023">
    <property type="protein sequence ID" value="KJS61669.1"/>
    <property type="molecule type" value="Genomic_DNA"/>
</dbReference>
<evidence type="ECO:0000313" key="2">
    <source>
        <dbReference type="Proteomes" id="UP000033699"/>
    </source>
</evidence>
<dbReference type="Proteomes" id="UP000033699">
    <property type="component" value="Unassembled WGS sequence"/>
</dbReference>
<gene>
    <name evidence="1" type="ORF">VM95_13925</name>
</gene>
<evidence type="ECO:0000313" key="1">
    <source>
        <dbReference type="EMBL" id="KJS61669.1"/>
    </source>
</evidence>
<dbReference type="OrthoDB" id="9780891at2"/>
<dbReference type="AlphaFoldDB" id="A0A0F2TEV9"/>
<reference evidence="1 2" key="1">
    <citation type="submission" date="2015-02" db="EMBL/GenBank/DDBJ databases">
        <authorList>
            <person name="Ju K.-S."/>
            <person name="Doroghazi J.R."/>
            <person name="Metcalf W."/>
        </authorList>
    </citation>
    <scope>NUCLEOTIDE SEQUENCE [LARGE SCALE GENOMIC DNA]</scope>
    <source>
        <strain evidence="1 2">ATCC 31215</strain>
    </source>
</reference>
<dbReference type="PATRIC" id="fig|359131.3.peg.3048"/>
<organism evidence="1 2">
    <name type="scientific">Streptomyces rubellomurinus (strain ATCC 31215)</name>
    <dbReference type="NCBI Taxonomy" id="359131"/>
    <lineage>
        <taxon>Bacteria</taxon>
        <taxon>Bacillati</taxon>
        <taxon>Actinomycetota</taxon>
        <taxon>Actinomycetes</taxon>
        <taxon>Kitasatosporales</taxon>
        <taxon>Streptomycetaceae</taxon>
        <taxon>Streptomyces</taxon>
    </lineage>
</organism>
<keyword evidence="2" id="KW-1185">Reference proteome</keyword>
<sequence length="244" mass="25769">MPPGRGAVLLVGPSLLRNGTEPTLPELPVEGLAPAPAGEVFLACAGVPGAPEDFPVVSHGARLAARALPGAEVLARIVAPYFPRSRDRFCGHSYTPPADPTDEAAVVVGDGVAAVTVSLLEAFHEHGLETYRQLLGAALDRLLPDPLVRAGGPVHLETTVVRTATSTVVHLISFLPSREAPELDLVHDAFPLVDVPVAIRLADAPRSVRLQPAGREPAWEHDGEYVHVRVTTTDGHAMVVVEHD</sequence>
<protein>
    <submittedName>
        <fullName evidence="1">Uncharacterized protein</fullName>
    </submittedName>
</protein>
<dbReference type="RefSeq" id="WP_045696228.1">
    <property type="nucleotide sequence ID" value="NZ_JZKH01000023.1"/>
</dbReference>
<accession>A0A0F2TEV9</accession>
<proteinExistence type="predicted"/>
<comment type="caution">
    <text evidence="1">The sequence shown here is derived from an EMBL/GenBank/DDBJ whole genome shotgun (WGS) entry which is preliminary data.</text>
</comment>